<dbReference type="SUPFAM" id="SSF53850">
    <property type="entry name" value="Periplasmic binding protein-like II"/>
    <property type="match status" value="1"/>
</dbReference>
<dbReference type="InterPro" id="IPR002792">
    <property type="entry name" value="TRAM_dom"/>
</dbReference>
<keyword evidence="3" id="KW-0732">Signal</keyword>
<dbReference type="PROSITE" id="PS50926">
    <property type="entry name" value="TRAM"/>
    <property type="match status" value="1"/>
</dbReference>
<feature type="domain" description="TRAM" evidence="4">
    <location>
        <begin position="583"/>
        <end position="656"/>
    </location>
</feature>
<dbReference type="RefSeq" id="WP_262873748.1">
    <property type="nucleotide sequence ID" value="NZ_BAABKW010000002.1"/>
</dbReference>
<keyword evidence="2" id="KW-1133">Transmembrane helix</keyword>
<dbReference type="Proteomes" id="UP001596507">
    <property type="component" value="Unassembled WGS sequence"/>
</dbReference>
<feature type="compositionally biased region" description="Polar residues" evidence="1">
    <location>
        <begin position="761"/>
        <end position="775"/>
    </location>
</feature>
<evidence type="ECO:0000256" key="1">
    <source>
        <dbReference type="SAM" id="MobiDB-lite"/>
    </source>
</evidence>
<feature type="compositionally biased region" description="Low complexity" evidence="1">
    <location>
        <begin position="741"/>
        <end position="760"/>
    </location>
</feature>
<evidence type="ECO:0000256" key="3">
    <source>
        <dbReference type="SAM" id="SignalP"/>
    </source>
</evidence>
<proteinExistence type="predicted"/>
<gene>
    <name evidence="5" type="ORF">ACFQRL_07910</name>
</gene>
<reference evidence="6" key="1">
    <citation type="journal article" date="2019" name="Int. J. Syst. Evol. Microbiol.">
        <title>The Global Catalogue of Microorganisms (GCM) 10K type strain sequencing project: providing services to taxonomists for standard genome sequencing and annotation.</title>
        <authorList>
            <consortium name="The Broad Institute Genomics Platform"/>
            <consortium name="The Broad Institute Genome Sequencing Center for Infectious Disease"/>
            <person name="Wu L."/>
            <person name="Ma J."/>
        </authorList>
    </citation>
    <scope>NUCLEOTIDE SEQUENCE [LARGE SCALE GENOMIC DNA]</scope>
    <source>
        <strain evidence="6">CGMCC 1.15772</strain>
    </source>
</reference>
<evidence type="ECO:0000256" key="2">
    <source>
        <dbReference type="SAM" id="Phobius"/>
    </source>
</evidence>
<name>A0ABW2HC41_9MICO</name>
<feature type="signal peptide" evidence="3">
    <location>
        <begin position="1"/>
        <end position="31"/>
    </location>
</feature>
<keyword evidence="2" id="KW-0812">Transmembrane</keyword>
<sequence>MRLRTWTRRRGLVLLAATALAVDLTAGGVFAGLAVSAAAADDDTASSAVTMLWNDGTRDADAPDYAAFEQLSVTVSQTEDLTNQGITVSWTGGVPTSEGDFTSDFLQIMQCWSDAGVAPEPQQCQFGAPSSSLGALTGPNVGGRAFVEGEDPEQPYDDDVKVPPTRTNPWLRSFAMPFTSVKGTSGFDISPYWSAATTNELTAVRTGDDGTGTAVFETQTSLEAPHLGCGATEAATGEPRSCWLVIVPRGSTNLDGTPATTSSNGRLSGSALSASAWKNRIAVELGFRAVSTSCPIGAQEVRTVGSEPVAEAMTSWQAALCSDGSVYGYSQIGDDEARTQLVSDMDGAASLAFVGRALDAEQSEGETLRYAPVVNGSIGIAFNIDYALGRTSQIYGRNGTPVTDLVLNPRLVAKLLTQSYRADVPGGNAAAQVAGNPRTIRNDPEFLALNPEFADFLSSAGPDGLIVALGSSDANELVWNWVRSDPDAAAFLQGQPDAWGMTVNDAYLALGLAGAGSDSFPKADLTTTAGDQATGVPGYGTLDLRPYVNDMHEAAYRARRADAGMKIVWDAAKTPAGFVAAAPQLPGSRFELAITDTASAQRYGLTMARLVNAAGVALAPTAAAVAAGVEVMQPGDVAEVRVTDPDVRSKSAYPLSYTEYAVVDVCGASLSSLTSYAGLLDYVGGAGQVAGDGVGALPRGYVPLNEEQRATLAAAAAALRSEVKTPTCDEHQPQPTPTPTPDASADPPASVDTPADPAPVTENTPAPQPSPTAGAQASAPAEFAANQTGGAARYAFLASALLAAPCLLGGPLLLRRGR</sequence>
<dbReference type="Gene3D" id="3.40.190.10">
    <property type="entry name" value="Periplasmic binding protein-like II"/>
    <property type="match status" value="2"/>
</dbReference>
<keyword evidence="2" id="KW-0472">Membrane</keyword>
<evidence type="ECO:0000313" key="6">
    <source>
        <dbReference type="Proteomes" id="UP001596507"/>
    </source>
</evidence>
<accession>A0ABW2HC41</accession>
<evidence type="ECO:0000313" key="5">
    <source>
        <dbReference type="EMBL" id="MFC7268877.1"/>
    </source>
</evidence>
<feature type="region of interest" description="Disordered" evidence="1">
    <location>
        <begin position="723"/>
        <end position="781"/>
    </location>
</feature>
<feature type="chain" id="PRO_5045457533" description="TRAM domain-containing protein" evidence="3">
    <location>
        <begin position="32"/>
        <end position="818"/>
    </location>
</feature>
<feature type="transmembrane region" description="Helical" evidence="2">
    <location>
        <begin position="794"/>
        <end position="814"/>
    </location>
</feature>
<dbReference type="EMBL" id="JBHTBE010000001">
    <property type="protein sequence ID" value="MFC7268877.1"/>
    <property type="molecule type" value="Genomic_DNA"/>
</dbReference>
<organism evidence="5 6">
    <name type="scientific">Microbacterium fluvii</name>
    <dbReference type="NCBI Taxonomy" id="415215"/>
    <lineage>
        <taxon>Bacteria</taxon>
        <taxon>Bacillati</taxon>
        <taxon>Actinomycetota</taxon>
        <taxon>Actinomycetes</taxon>
        <taxon>Micrococcales</taxon>
        <taxon>Microbacteriaceae</taxon>
        <taxon>Microbacterium</taxon>
    </lineage>
</organism>
<evidence type="ECO:0000259" key="4">
    <source>
        <dbReference type="PROSITE" id="PS50926"/>
    </source>
</evidence>
<feature type="compositionally biased region" description="Basic and acidic residues" evidence="1">
    <location>
        <begin position="723"/>
        <end position="732"/>
    </location>
</feature>
<comment type="caution">
    <text evidence="5">The sequence shown here is derived from an EMBL/GenBank/DDBJ whole genome shotgun (WGS) entry which is preliminary data.</text>
</comment>
<keyword evidence="6" id="KW-1185">Reference proteome</keyword>
<protein>
    <recommendedName>
        <fullName evidence="4">TRAM domain-containing protein</fullName>
    </recommendedName>
</protein>